<reference evidence="2" key="1">
    <citation type="submission" date="2021-05" db="EMBL/GenBank/DDBJ databases">
        <authorList>
            <person name="Alioto T."/>
            <person name="Alioto T."/>
            <person name="Gomez Garrido J."/>
        </authorList>
    </citation>
    <scope>NUCLEOTIDE SEQUENCE</scope>
</reference>
<evidence type="ECO:0000313" key="2">
    <source>
        <dbReference type="EMBL" id="CAG6661848.1"/>
    </source>
</evidence>
<evidence type="ECO:0000256" key="1">
    <source>
        <dbReference type="SAM" id="Phobius"/>
    </source>
</evidence>
<name>A0A8D8WK43_9HEMI</name>
<sequence length="106" mass="12323">MSGAGCQKNLGEGWQDLTTYPLCNQMEFYYDISAMFLVWFLWFNVSQHSIGYVRRGCYPPSVDRTIPTNHINLTQPVWGREKSATCEVLAPTSLNQRQHVKVFYKR</sequence>
<accession>A0A8D8WK43</accession>
<proteinExistence type="predicted"/>
<protein>
    <submittedName>
        <fullName evidence="2">Uncharacterized protein</fullName>
    </submittedName>
</protein>
<organism evidence="2">
    <name type="scientific">Cacopsylla melanoneura</name>
    <dbReference type="NCBI Taxonomy" id="428564"/>
    <lineage>
        <taxon>Eukaryota</taxon>
        <taxon>Metazoa</taxon>
        <taxon>Ecdysozoa</taxon>
        <taxon>Arthropoda</taxon>
        <taxon>Hexapoda</taxon>
        <taxon>Insecta</taxon>
        <taxon>Pterygota</taxon>
        <taxon>Neoptera</taxon>
        <taxon>Paraneoptera</taxon>
        <taxon>Hemiptera</taxon>
        <taxon>Sternorrhyncha</taxon>
        <taxon>Psylloidea</taxon>
        <taxon>Psyllidae</taxon>
        <taxon>Psyllinae</taxon>
        <taxon>Cacopsylla</taxon>
    </lineage>
</organism>
<keyword evidence="1" id="KW-0472">Membrane</keyword>
<keyword evidence="1" id="KW-1133">Transmembrane helix</keyword>
<dbReference type="EMBL" id="HBUF01200833">
    <property type="protein sequence ID" value="CAG6661848.1"/>
    <property type="molecule type" value="Transcribed_RNA"/>
</dbReference>
<dbReference type="AlphaFoldDB" id="A0A8D8WK43"/>
<feature type="transmembrane region" description="Helical" evidence="1">
    <location>
        <begin position="28"/>
        <end position="45"/>
    </location>
</feature>
<keyword evidence="1" id="KW-0812">Transmembrane</keyword>